<dbReference type="RefSeq" id="XP_027616679.1">
    <property type="nucleotide sequence ID" value="XM_027760878.1"/>
</dbReference>
<evidence type="ECO:0000313" key="3">
    <source>
        <dbReference type="EMBL" id="GBE85766.1"/>
    </source>
</evidence>
<dbReference type="InterPro" id="IPR050300">
    <property type="entry name" value="GDXG_lipolytic_enzyme"/>
</dbReference>
<dbReference type="GeneID" id="38782683"/>
<dbReference type="PANTHER" id="PTHR48081">
    <property type="entry name" value="AB HYDROLASE SUPERFAMILY PROTEIN C4A8.06C"/>
    <property type="match status" value="1"/>
</dbReference>
<dbReference type="AlphaFoldDB" id="A0A401GU84"/>
<evidence type="ECO:0000259" key="2">
    <source>
        <dbReference type="Pfam" id="PF07859"/>
    </source>
</evidence>
<comment type="caution">
    <text evidence="3">The sequence shown here is derived from an EMBL/GenBank/DDBJ whole genome shotgun (WGS) entry which is preliminary data.</text>
</comment>
<dbReference type="InterPro" id="IPR013094">
    <property type="entry name" value="AB_hydrolase_3"/>
</dbReference>
<dbReference type="PANTHER" id="PTHR48081:SF8">
    <property type="entry name" value="ALPHA_BETA HYDROLASE FOLD-3 DOMAIN-CONTAINING PROTEIN-RELATED"/>
    <property type="match status" value="1"/>
</dbReference>
<name>A0A401GU84_9APHY</name>
<reference evidence="3 4" key="1">
    <citation type="journal article" date="2018" name="Sci. Rep.">
        <title>Genome sequence of the cauliflower mushroom Sparassis crispa (Hanabiratake) and its association with beneficial usage.</title>
        <authorList>
            <person name="Kiyama R."/>
            <person name="Furutani Y."/>
            <person name="Kawaguchi K."/>
            <person name="Nakanishi T."/>
        </authorList>
    </citation>
    <scope>NUCLEOTIDE SEQUENCE [LARGE SCALE GENOMIC DNA]</scope>
</reference>
<keyword evidence="4" id="KW-1185">Reference proteome</keyword>
<evidence type="ECO:0000313" key="4">
    <source>
        <dbReference type="Proteomes" id="UP000287166"/>
    </source>
</evidence>
<proteinExistence type="predicted"/>
<dbReference type="FunCoup" id="A0A401GU84">
    <property type="interactions" value="117"/>
</dbReference>
<dbReference type="OrthoDB" id="408631at2759"/>
<protein>
    <submittedName>
        <fullName evidence="3">AB hydrolase superfamily protein</fullName>
    </submittedName>
</protein>
<organism evidence="3 4">
    <name type="scientific">Sparassis crispa</name>
    <dbReference type="NCBI Taxonomy" id="139825"/>
    <lineage>
        <taxon>Eukaryota</taxon>
        <taxon>Fungi</taxon>
        <taxon>Dikarya</taxon>
        <taxon>Basidiomycota</taxon>
        <taxon>Agaricomycotina</taxon>
        <taxon>Agaricomycetes</taxon>
        <taxon>Polyporales</taxon>
        <taxon>Sparassidaceae</taxon>
        <taxon>Sparassis</taxon>
    </lineage>
</organism>
<keyword evidence="1 3" id="KW-0378">Hydrolase</keyword>
<dbReference type="EMBL" id="BFAD01000008">
    <property type="protein sequence ID" value="GBE85766.1"/>
    <property type="molecule type" value="Genomic_DNA"/>
</dbReference>
<dbReference type="Pfam" id="PF07859">
    <property type="entry name" value="Abhydrolase_3"/>
    <property type="match status" value="1"/>
</dbReference>
<dbReference type="STRING" id="139825.A0A401GU84"/>
<feature type="domain" description="Alpha/beta hydrolase fold-3" evidence="2">
    <location>
        <begin position="2"/>
        <end position="201"/>
    </location>
</feature>
<dbReference type="InterPro" id="IPR029058">
    <property type="entry name" value="AB_hydrolase_fold"/>
</dbReference>
<gene>
    <name evidence="3" type="ORF">SCP_0802880</name>
</gene>
<dbReference type="InParanoid" id="A0A401GU84"/>
<dbReference type="Gene3D" id="3.40.50.1820">
    <property type="entry name" value="alpha/beta hydrolase"/>
    <property type="match status" value="1"/>
</dbReference>
<dbReference type="SUPFAM" id="SSF53474">
    <property type="entry name" value="alpha/beta-Hydrolases"/>
    <property type="match status" value="1"/>
</dbReference>
<dbReference type="Proteomes" id="UP000287166">
    <property type="component" value="Unassembled WGS sequence"/>
</dbReference>
<accession>A0A401GU84</accession>
<evidence type="ECO:0000256" key="1">
    <source>
        <dbReference type="ARBA" id="ARBA00022801"/>
    </source>
</evidence>
<sequence length="233" mass="25382">MNDFFLRKLSVEHRLSIVNVDYRLAPEHVYPIPWDDAYAATKWVVRNTSFLSASLAKGFIVAGTSAGANLAAAVACRARDDPFFAETPVTGQVLQVPPLLHPEDPAAEKYSSELLSMEQNKDGPVMTRDGVFAMTRMAKVPLSDSHFSVLLQPSHAGVPPVYMQVAGMDPLRDEGLLYAKLLEQAGVATKVDVYPGVPHGFSNMFPQLTISVKANKDLNDGIRWLLGISDASV</sequence>
<dbReference type="GO" id="GO:0016787">
    <property type="term" value="F:hydrolase activity"/>
    <property type="evidence" value="ECO:0007669"/>
    <property type="project" value="UniProtKB-KW"/>
</dbReference>